<sequence>MIQVVTEITINAPIERCFDAARDISLHTQTVWAHTREQAVSGVTTGLIGDGDTVTFEATHLGVRQRLTSEIAEYERPYRFVDQMLNGAFKSMRHEHSFTQLDNHTTRMTDTLKFEAPLGVLGWIAERIVLKRYMTAFLESRNRKLKIIVESGYVRPVYNDNSQNVNIQTNKK</sequence>
<name>A0ABT9WI53_9BACL</name>
<dbReference type="Proteomes" id="UP001233836">
    <property type="component" value="Unassembled WGS sequence"/>
</dbReference>
<dbReference type="InterPro" id="IPR019587">
    <property type="entry name" value="Polyketide_cyclase/dehydratase"/>
</dbReference>
<dbReference type="CDD" id="cd07820">
    <property type="entry name" value="SRPBCC_3"/>
    <property type="match status" value="1"/>
</dbReference>
<dbReference type="SUPFAM" id="SSF55961">
    <property type="entry name" value="Bet v1-like"/>
    <property type="match status" value="1"/>
</dbReference>
<proteinExistence type="predicted"/>
<dbReference type="EMBL" id="JAUSTI010000015">
    <property type="protein sequence ID" value="MDQ0172960.1"/>
    <property type="molecule type" value="Genomic_DNA"/>
</dbReference>
<protein>
    <submittedName>
        <fullName evidence="1">Ligand-binding SRPBCC domain-containing protein</fullName>
    </submittedName>
</protein>
<comment type="caution">
    <text evidence="1">The sequence shown here is derived from an EMBL/GenBank/DDBJ whole genome shotgun (WGS) entry which is preliminary data.</text>
</comment>
<evidence type="ECO:0000313" key="1">
    <source>
        <dbReference type="EMBL" id="MDQ0172960.1"/>
    </source>
</evidence>
<dbReference type="RefSeq" id="WP_307219568.1">
    <property type="nucleotide sequence ID" value="NZ_JAUSTI010000015.1"/>
</dbReference>
<dbReference type="InterPro" id="IPR023393">
    <property type="entry name" value="START-like_dom_sf"/>
</dbReference>
<reference evidence="1 2" key="1">
    <citation type="submission" date="2023-07" db="EMBL/GenBank/DDBJ databases">
        <title>Sorghum-associated microbial communities from plants grown in Nebraska, USA.</title>
        <authorList>
            <person name="Schachtman D."/>
        </authorList>
    </citation>
    <scope>NUCLEOTIDE SEQUENCE [LARGE SCALE GENOMIC DNA]</scope>
    <source>
        <strain evidence="1 2">DS1314</strain>
    </source>
</reference>
<evidence type="ECO:0000313" key="2">
    <source>
        <dbReference type="Proteomes" id="UP001233836"/>
    </source>
</evidence>
<dbReference type="Pfam" id="PF10604">
    <property type="entry name" value="Polyketide_cyc2"/>
    <property type="match status" value="1"/>
</dbReference>
<dbReference type="Gene3D" id="3.30.530.20">
    <property type="match status" value="1"/>
</dbReference>
<gene>
    <name evidence="1" type="ORF">J2T19_004452</name>
</gene>
<accession>A0ABT9WI53</accession>
<keyword evidence="2" id="KW-1185">Reference proteome</keyword>
<organism evidence="1 2">
    <name type="scientific">Paenibacillus tundrae</name>
    <dbReference type="NCBI Taxonomy" id="528187"/>
    <lineage>
        <taxon>Bacteria</taxon>
        <taxon>Bacillati</taxon>
        <taxon>Bacillota</taxon>
        <taxon>Bacilli</taxon>
        <taxon>Bacillales</taxon>
        <taxon>Paenibacillaceae</taxon>
        <taxon>Paenibacillus</taxon>
    </lineage>
</organism>